<dbReference type="EMBL" id="JBHLVF010000003">
    <property type="protein sequence ID" value="MFC0389913.1"/>
    <property type="molecule type" value="Genomic_DNA"/>
</dbReference>
<dbReference type="EC" id="2.1.1.-" evidence="2"/>
<keyword evidence="2" id="KW-0489">Methyltransferase</keyword>
<keyword evidence="3" id="KW-1185">Reference proteome</keyword>
<dbReference type="GO" id="GO:0032259">
    <property type="term" value="P:methylation"/>
    <property type="evidence" value="ECO:0007669"/>
    <property type="project" value="UniProtKB-KW"/>
</dbReference>
<sequence>MSMKYDPAYISHYYDHYGEQEWNRFDLNPTNKVNFHIHLHYLQSFIRAHDFVLEAGAGAGRFTVELGKIGANIVVGDISRKQLDINETKVHEAGLSGKIIGREQLDIVDLSRFQSESFDKVVCYGGALSYVFDQADHALNELLRVTKKGGYLLLSVMSALGTTRRHLIAELSNHIAHYGKESIHKVIKTGELLGNVANGHHCKMYRWRELEAMLNTHECSIAASSAANFLSPEHEHGLHEIMNQSPELWEQFLQWEIDYCKEPGALDGRTHIIVVVKRE</sequence>
<dbReference type="SUPFAM" id="SSF53335">
    <property type="entry name" value="S-adenosyl-L-methionine-dependent methyltransferases"/>
    <property type="match status" value="1"/>
</dbReference>
<dbReference type="Pfam" id="PF08241">
    <property type="entry name" value="Methyltransf_11"/>
    <property type="match status" value="1"/>
</dbReference>
<dbReference type="Gene3D" id="3.40.50.150">
    <property type="entry name" value="Vaccinia Virus protein VP39"/>
    <property type="match status" value="1"/>
</dbReference>
<protein>
    <submittedName>
        <fullName evidence="2">Class I SAM-dependent methyltransferase</fullName>
        <ecNumber evidence="2">2.1.1.-</ecNumber>
    </submittedName>
</protein>
<accession>A0ABV6J212</accession>
<name>A0ABV6J212_9BACL</name>
<dbReference type="CDD" id="cd02440">
    <property type="entry name" value="AdoMet_MTases"/>
    <property type="match status" value="1"/>
</dbReference>
<evidence type="ECO:0000259" key="1">
    <source>
        <dbReference type="Pfam" id="PF08241"/>
    </source>
</evidence>
<organism evidence="2 3">
    <name type="scientific">Paenibacillus mendelii</name>
    <dbReference type="NCBI Taxonomy" id="206163"/>
    <lineage>
        <taxon>Bacteria</taxon>
        <taxon>Bacillati</taxon>
        <taxon>Bacillota</taxon>
        <taxon>Bacilli</taxon>
        <taxon>Bacillales</taxon>
        <taxon>Paenibacillaceae</taxon>
        <taxon>Paenibacillus</taxon>
    </lineage>
</organism>
<reference evidence="2 3" key="1">
    <citation type="submission" date="2024-09" db="EMBL/GenBank/DDBJ databases">
        <authorList>
            <person name="Sun Q."/>
            <person name="Mori K."/>
        </authorList>
    </citation>
    <scope>NUCLEOTIDE SEQUENCE [LARGE SCALE GENOMIC DNA]</scope>
    <source>
        <strain evidence="2 3">CCM 4839</strain>
    </source>
</reference>
<dbReference type="GO" id="GO:0008168">
    <property type="term" value="F:methyltransferase activity"/>
    <property type="evidence" value="ECO:0007669"/>
    <property type="project" value="UniProtKB-KW"/>
</dbReference>
<evidence type="ECO:0000313" key="2">
    <source>
        <dbReference type="EMBL" id="MFC0389913.1"/>
    </source>
</evidence>
<dbReference type="InterPro" id="IPR029063">
    <property type="entry name" value="SAM-dependent_MTases_sf"/>
</dbReference>
<gene>
    <name evidence="2" type="ORF">ACFFJ8_00840</name>
</gene>
<evidence type="ECO:0000313" key="3">
    <source>
        <dbReference type="Proteomes" id="UP001589818"/>
    </source>
</evidence>
<dbReference type="Proteomes" id="UP001589818">
    <property type="component" value="Unassembled WGS sequence"/>
</dbReference>
<dbReference type="InterPro" id="IPR013216">
    <property type="entry name" value="Methyltransf_11"/>
</dbReference>
<proteinExistence type="predicted"/>
<dbReference type="RefSeq" id="WP_204821879.1">
    <property type="nucleotide sequence ID" value="NZ_JANHOF010000015.1"/>
</dbReference>
<feature type="domain" description="Methyltransferase type 11" evidence="1">
    <location>
        <begin position="53"/>
        <end position="153"/>
    </location>
</feature>
<keyword evidence="2" id="KW-0808">Transferase</keyword>
<comment type="caution">
    <text evidence="2">The sequence shown here is derived from an EMBL/GenBank/DDBJ whole genome shotgun (WGS) entry which is preliminary data.</text>
</comment>